<dbReference type="FunFam" id="3.10.490.20:FF:000009">
    <property type="entry name" value="Dynein heavy chain 4"/>
    <property type="match status" value="1"/>
</dbReference>
<keyword evidence="9" id="KW-0969">Cilium</keyword>
<dbReference type="InterPro" id="IPR043160">
    <property type="entry name" value="Dynein_C_barrel"/>
</dbReference>
<dbReference type="EMBL" id="JADBJN010000001">
    <property type="protein sequence ID" value="KAG5682397.1"/>
    <property type="molecule type" value="Genomic_DNA"/>
</dbReference>
<dbReference type="Pfam" id="PF22597">
    <property type="entry name" value="DYN_lid"/>
    <property type="match status" value="1"/>
</dbReference>
<feature type="coiled-coil region" evidence="13">
    <location>
        <begin position="3017"/>
        <end position="3079"/>
    </location>
</feature>
<dbReference type="InterPro" id="IPR042219">
    <property type="entry name" value="AAA_lid_11_sf"/>
</dbReference>
<dbReference type="FunFam" id="3.40.50.300:FF:002141">
    <property type="entry name" value="Dynein heavy chain"/>
    <property type="match status" value="1"/>
</dbReference>
<dbReference type="InterPro" id="IPR035699">
    <property type="entry name" value="AAA_6"/>
</dbReference>
<keyword evidence="16" id="KW-1185">Reference proteome</keyword>
<dbReference type="InterPro" id="IPR042222">
    <property type="entry name" value="Dynein_2_N"/>
</dbReference>
<dbReference type="PANTHER" id="PTHR22878:SF71">
    <property type="entry name" value="DYNEIN, AXONEMAL, HEAVY CHAIN 3"/>
    <property type="match status" value="1"/>
</dbReference>
<dbReference type="Gene3D" id="1.20.920.20">
    <property type="match status" value="1"/>
</dbReference>
<dbReference type="FunFam" id="1.10.8.710:FF:000004">
    <property type="entry name" value="Dynein axonemal heavy chain 6"/>
    <property type="match status" value="1"/>
</dbReference>
<evidence type="ECO:0000313" key="16">
    <source>
        <dbReference type="Proteomes" id="UP001107558"/>
    </source>
</evidence>
<evidence type="ECO:0000313" key="15">
    <source>
        <dbReference type="EMBL" id="KAG5682397.1"/>
    </source>
</evidence>
<reference evidence="15" key="1">
    <citation type="submission" date="2021-03" db="EMBL/GenBank/DDBJ databases">
        <title>Chromosome level genome of the anhydrobiotic midge Polypedilum vanderplanki.</title>
        <authorList>
            <person name="Yoshida Y."/>
            <person name="Kikawada T."/>
            <person name="Gusev O."/>
        </authorList>
    </citation>
    <scope>NUCLEOTIDE SEQUENCE</scope>
    <source>
        <strain evidence="15">NIAS01</strain>
        <tissue evidence="15">Whole body or cell culture</tissue>
    </source>
</reference>
<evidence type="ECO:0000256" key="9">
    <source>
        <dbReference type="ARBA" id="ARBA00023069"/>
    </source>
</evidence>
<dbReference type="FunFam" id="1.10.8.1220:FF:000001">
    <property type="entry name" value="Dynein axonemal heavy chain 5"/>
    <property type="match status" value="1"/>
</dbReference>
<keyword evidence="4" id="KW-0493">Microtubule</keyword>
<dbReference type="SUPFAM" id="SSF52540">
    <property type="entry name" value="P-loop containing nucleoside triphosphate hydrolases"/>
    <property type="match status" value="4"/>
</dbReference>
<keyword evidence="5" id="KW-0547">Nucleotide-binding</keyword>
<sequence length="4242" mass="491846">MKKIRKFKNSQRRPIEEVPFYKVQHKFDDLPLDPFRPFIAEEINKIKQSKADEFFYDFDLFTAPHGNGQTKFTGLILPDINENATQNQTSDFPTSMMGNVNHKEKRIKEVTKSLISIYKRKRMQTFFNLSTAKAAMRSKQFFKNYLNLPIEKKLTRYKTKFHKPKQKPINYKIEYEKLRGLRESEEELAKVQAYIDKMIQKNIKKYEEEKRKQQLAEELSQKSSRPQLKKRKKLMNNEEFLKHLKTRDREQSQYLQALLPIHPDEQKIKIISQYNERYRKASMNFSELMRQRMLNLFDEISVNEVEIYPSKYFKKIIPRIDDRKLLWQRVYKFIKEEERLWPEIKSEVMLMDFLLNPENKINRETAIMIISLLMDLQEDYRYCIKRAFMSYILNSEAERKRLQLEAEPPEFPIATIKAPVPWKCSVQIAKNRLEEVLMVNHPLLQAIQMLWYNLYHDLLIVDTSKFYKCEIPYHADNITEIINSCCKITRDILVNDWMPRVADLVEAMQEYWKDLVPKNSTYGGRAQLLFNCIHALVSLQLQGLIKRSLDHLAETIEVYKSGNLQYTYNPKSSKLKRRPFMTLIVSVVGKHEDESDESSEKDSALYQIDDDDPNILSMELKSDKSILEERSASFIMNNSGKMIIEPYMEELPDLFKSYFVKILKVGYKIPRLEYYMTQNKELLGYLHYIHEDHVDMLKLYDKIKKIVQRNQTGPTTYLYPMYRFYFPILANKMKYITESIFEREIPSLQIFKELMEKFNQLLHGIYYLRDFIPLNLFMLDNRIVNRVLEKLVRELKNFVTTYFTTLNQVENRRMCDEFEEMSLHSGERPSKTPEVVALQNYLVVCREEKLFRLKNEIQHVKERVMFLLTYASLTQEDINLNSRLFLWPSELEKVLQLSGARLAVVRENLETALKERRSEFEQYMQAEKKKMDSFRLRDVREVLSLDDLKEKVTTVDGLMNTLEICNKEAKSINIDENLLQIDVSYFPILTEMIEKMEPIEKLWHTAYHFESCYEVWFYGKYVGLNADNIREEVEEMTKTIYKLTKALTTNPFAKRIAEQIRLKIDKFRVYIPILESICRQGLVDRHWDLISQELEYDLNLQLINMQDEWKDMKFDVTRYRDSDVYILASLDDVQALLDDHILKAQAMRGSPYIVALGRRAEDWEQKLISMQDILDVWLRVQATWMYLEPIFGSEDILRQMPTEGRNFKNVDRMFRKIMAHTVSDPHVIETTDYPDMLSQLRTGFEELEGIQKGLNMYLEKKRLFFARFFFLSNDELLEILAETKDPSRVQPHLKKCFEGINALNFDNNGDIIAIVSSEKEVVNLSRKISPATANGLVEKWLKDVESVMIESIKEQIFKSSEAYSMELRNEWVLKWPGQVISCVTCMSWTQEVERAIQENVKEQYLQTCNEQIFDLVELVRGKLSTGEQYTIEALIVLDVHARDIVSLLIDENVNDQNDFNWIAQLRYYWRTSPEKQGYVSVCMVSTDVEYGMEYLGNTSRLVITPLTDRCFRTLMQAIKLNLGGAPEGPAGTGKTETCKDLAKAVAKKCVVFNCSDGLDYKALGKFFKGLAQSGSWACFDEFNRIELEVLSVVAQQILTIQRAIQKGVSKFVFEDTTLKLDPTCNIFITMNPGYAGRSNLPDNLKILFRTCAMMIPDYSMIGEITLYSNGFENARILAQKIVLTYKLCSEQLSSQHHYDYGMRAVKSVLLASAALRKDSPNMPEEQIVLRAIIDVNLPKFLQQDIPLFEGIYKDLFPNIDIPEASRDDIKKYLHIKIKEKRLQPTPWFFEKVLQIYEMLLVRHGLMIVGDPMGGKTTAYQLLAEVLKEIRNDPNAQMKEFSVNYRIINPKSISTAQLYGCFDPLTHEWSDGVIASSFRDMAYSNTNERHWLVFDGPVDAIWIENMNTALDDNRRLCLMSGEIIQMTNKMNLIFEPIDLEAASPATVSRCGMIYMESSQLGWETLHKSFMLQLQDKGITEIYVALYDSLVEWLIPQTLETLKLCQQIIYLSSMHMYQMLSKFFMNFLQHQSNYNLTWFQQTFLFCYAWAYGSHLTNEGRKCMETVLRKILYGSNENQKISKPKGFTLNRGQMYPEKMNYLDYKFDEIETWWPWLKSEECQFGPDATISDLVVPTKENCYINYWANHCVTHMIPLLLIGPTGTAKSLTVKNFLQDLPKEKYMMNILNFSARTTAHQVQEQVMSKLDRRRKGVFGPPSLKHCINFVDDVAMPARDAYGSQGPLELIRQLLDHGYWSDLTDTSSIELIDLLLIAAMGLPGGSNFMPQRLYRHMFCLSVDSFDEQTLMRIFTSIGEWHFAKGYNESISRLARNLAAAIIDVYKGAVQFYLPTPAKSHYTFSLRDITRVYQGLSLVPAKKLSDVEKLTRLWIHEIYRVFYDRLVDAKDREHLLSLVDKSCNNNLRIKLEQAFGNRVLPGEKVSEKHVRDLLFGNYMEPDADPKIYDEVENWPKLEKNMMYYLNEFNILSSSPMDLVLFRFAIEHISRVCRILQMQCGHIMTVGLGGSGRKSAIKLAASINDAHLFQIEVTRTYGMNEWREDLKKLLTQAGIDSKSVVFLFSDSQAKEEAFIEDINSLLNTGDIPNLFQAEEKATILEKMQVVAKASGKVIESSPIAMYGMFIERVRESLHVALAFSPIGNSFKKRIRIYPSLVNCCTIDWYTTSWPEDALFKVAEHFIKSMDLPGSDDTFSISSIGTTSDDSETRLRDRKLSPLEKKLVDIVLIFNTSVVEGSEKFYRELRRKNYVTPTSYLEMLRLFKVLYKQTFLDITMQRDRYTTGLEKLEFAASQVTVMQKKLQDLQPQLKETSDETEKIMVKIERDTAEAEKKKEVVGADEAAANEAAATSQAIRDDCESDLAEAVPALESALLALDTLKPADITVVKSMKNPPAAIKLVLEAVCVLKGLKPDRKPDAYGRLVDDYWAASQKMLGDMKFLESLRHFDKDNIPAPIMKKIREVYISDRDFVPEKIKAVSTACEGLCRWIRAMDVYDRVIKIVAPKKIALGAAESDLAAQMEKLNAKKAELQEILDKLQTLNDSFAEKSREKKRLEDEIDNCEKKLQRAEQLIGGLGGEKDRWSENASNLHKSLSNVVGDVLLGSACIAYLGYFSTEYRNEILHNWNKLCTEQRLPCTEKFSLVSLGNPMEIRQWAICGLPSDNFSIENGIIVANSRRWCLMIDPQGQANKWIKKLEKDNDLKVLQQTDSNYMKVLEKAITSGTPVLLENIGETIDSGFNTILEKNIFKQKGKQLIKFGDGIIEYNSNFRFYITTCLKNPHYLPETAVMVTLLNFTITEQGLREQLLATVVVQERPDLQQKKESLIVESAKNRNALYNAETKILQVLSSAEQNILEDENAINILTSSKALSEDIQAKQLIAISTEVEIDTARQKYIPVAKHSAVLFFCISELSNIDPMYQYSLTWFLTLFITSIKKSPKSENLEERLTHLNAFFTRTIYENVCRSLFEKDKLIFSFSLCIGILTARGEIEEHLLQFFLSGGILHNNNIISANPASDWLSDKAWNDILRTECIEELRGIHDHFISNIEKWKEFYDLSNPEESKFPQPFDSISDFVALILLKALRPDKVIHAVKIFIIHNMGIEFIQSPPFNLQASFNDSSRIIPLVFILSPGSDPMDNILMFAQENGMYDKCKSISLGQGQGPRAEKLIEEGTRFGHWIILQNCHVAESWMSELERISMDSQYIEANAHLNFRLWITSYPVKTFPVSVLQNSVKMTNEAPKGLRNNMLRSYNSDPLYDEDFYKLSVLNEEVSKLWLRGIFSLVFFHAVIQERRDFGALGWNILYEFNESDLKISLIQLKMFIEQYGKIPFQGHTYLTGECNYGGRVTDDKDRRLLMSLLKRIYNKDATETDDFQLSKLDSYRIPLIPTRNNSIEYIMSLPLTTSPEVFGLHDNADIMKNFNETNNLIQGVFMTQTMLISSSREPSHQNIQEIVVDPVFDICMNILKSLPDTFDEELAARKYPIEYTNSMNTVLRQELIRFNNLLEFIKVSLNDTKRAILGQIAMIPELESVHRSMSLGTIPESWSKKSYPSLKPLGSYINDFLSRIAFLQKWLEEGEPNVYWISGFYFTQCFLTGVLQNHSRKNNFPIDNLRMKFDVTDFEVSTQESVEFGVFIGGLFLEGCRWNRQFHVLDESFPRVLFDTLPVITMTPTMKTEDNQYDDEKKYECPIYKTIERRGILSTTGHSSNFVMFIQLNTEKNQNHWINRGAASILSLND</sequence>
<keyword evidence="8 13" id="KW-0175">Coiled coil</keyword>
<dbReference type="InterPro" id="IPR054354">
    <property type="entry name" value="DYNC2H1-like_lid"/>
</dbReference>
<dbReference type="FunFam" id="3.40.50.300:FF:000044">
    <property type="entry name" value="Dynein heavy chain 5, axonemal"/>
    <property type="match status" value="1"/>
</dbReference>
<dbReference type="Pfam" id="PF12780">
    <property type="entry name" value="AAA_8"/>
    <property type="match status" value="1"/>
</dbReference>
<dbReference type="OrthoDB" id="447173at2759"/>
<dbReference type="FunFam" id="1.20.58.1120:FF:000001">
    <property type="entry name" value="dynein heavy chain 2, axonemal"/>
    <property type="match status" value="1"/>
</dbReference>
<proteinExistence type="inferred from homology"/>
<dbReference type="GO" id="GO:0008569">
    <property type="term" value="F:minus-end-directed microtubule motor activity"/>
    <property type="evidence" value="ECO:0007669"/>
    <property type="project" value="InterPro"/>
</dbReference>
<evidence type="ECO:0000256" key="13">
    <source>
        <dbReference type="SAM" id="Coils"/>
    </source>
</evidence>
<evidence type="ECO:0000256" key="7">
    <source>
        <dbReference type="ARBA" id="ARBA00023017"/>
    </source>
</evidence>
<keyword evidence="11" id="KW-0206">Cytoskeleton</keyword>
<gene>
    <name evidence="15" type="ORF">PVAND_011750</name>
</gene>
<keyword evidence="10" id="KW-0505">Motor protein</keyword>
<dbReference type="PANTHER" id="PTHR22878">
    <property type="entry name" value="DYNEIN HEAVY CHAIN 6, AXONEMAL-LIKE-RELATED"/>
    <property type="match status" value="1"/>
</dbReference>
<keyword evidence="3" id="KW-0963">Cytoplasm</keyword>
<evidence type="ECO:0000256" key="5">
    <source>
        <dbReference type="ARBA" id="ARBA00022741"/>
    </source>
</evidence>
<dbReference type="Pfam" id="PF17852">
    <property type="entry name" value="Dynein_AAA_lid"/>
    <property type="match status" value="1"/>
</dbReference>
<dbReference type="InterPro" id="IPR027417">
    <property type="entry name" value="P-loop_NTPase"/>
</dbReference>
<dbReference type="FunFam" id="1.20.1270.280:FF:000001">
    <property type="entry name" value="dynein heavy chain 7, axonemal"/>
    <property type="match status" value="1"/>
</dbReference>
<dbReference type="InterPro" id="IPR024743">
    <property type="entry name" value="Dynein_HC_stalk"/>
</dbReference>
<dbReference type="GO" id="GO:0051959">
    <property type="term" value="F:dynein light intermediate chain binding"/>
    <property type="evidence" value="ECO:0007669"/>
    <property type="project" value="InterPro"/>
</dbReference>
<comment type="subcellular location">
    <subcellularLocation>
        <location evidence="1">Cytoplasm</location>
        <location evidence="1">Cytoskeleton</location>
        <location evidence="1">Cilium axoneme</location>
    </subcellularLocation>
</comment>
<dbReference type="Gene3D" id="1.20.1270.280">
    <property type="match status" value="1"/>
</dbReference>
<dbReference type="InterPro" id="IPR041658">
    <property type="entry name" value="AAA_lid_11"/>
</dbReference>
<dbReference type="Pfam" id="PF12774">
    <property type="entry name" value="AAA_6"/>
    <property type="match status" value="1"/>
</dbReference>
<dbReference type="GO" id="GO:0005930">
    <property type="term" value="C:axoneme"/>
    <property type="evidence" value="ECO:0007669"/>
    <property type="project" value="UniProtKB-SubCell"/>
</dbReference>
<dbReference type="InterPro" id="IPR024317">
    <property type="entry name" value="Dynein_heavy_chain_D4_dom"/>
</dbReference>
<dbReference type="Gene3D" id="1.10.8.720">
    <property type="entry name" value="Region D6 of dynein motor"/>
    <property type="match status" value="1"/>
</dbReference>
<evidence type="ECO:0000256" key="12">
    <source>
        <dbReference type="ARBA" id="ARBA00023273"/>
    </source>
</evidence>
<dbReference type="InterPro" id="IPR026983">
    <property type="entry name" value="DHC"/>
</dbReference>
<dbReference type="InterPro" id="IPR035706">
    <property type="entry name" value="AAA_9"/>
</dbReference>
<evidence type="ECO:0000256" key="8">
    <source>
        <dbReference type="ARBA" id="ARBA00023054"/>
    </source>
</evidence>
<dbReference type="InterPro" id="IPR041228">
    <property type="entry name" value="Dynein_C"/>
</dbReference>
<dbReference type="Gene3D" id="1.20.58.1120">
    <property type="match status" value="1"/>
</dbReference>
<dbReference type="Gene3D" id="1.20.140.100">
    <property type="entry name" value="Dynein heavy chain, N-terminal domain 2"/>
    <property type="match status" value="1"/>
</dbReference>
<comment type="similarity">
    <text evidence="2">Belongs to the dynein heavy chain family.</text>
</comment>
<dbReference type="Pfam" id="PF12775">
    <property type="entry name" value="AAA_7"/>
    <property type="match status" value="1"/>
</dbReference>
<comment type="caution">
    <text evidence="15">The sequence shown here is derived from an EMBL/GenBank/DDBJ whole genome shotgun (WGS) entry which is preliminary data.</text>
</comment>
<evidence type="ECO:0000256" key="10">
    <source>
        <dbReference type="ARBA" id="ARBA00023175"/>
    </source>
</evidence>
<dbReference type="GO" id="GO:0005524">
    <property type="term" value="F:ATP binding"/>
    <property type="evidence" value="ECO:0007669"/>
    <property type="project" value="UniProtKB-KW"/>
</dbReference>
<dbReference type="FunFam" id="1.20.920.20:FF:000006">
    <property type="entry name" value="Dynein, axonemal, heavy chain 6"/>
    <property type="match status" value="1"/>
</dbReference>
<keyword evidence="12" id="KW-0966">Cell projection</keyword>
<dbReference type="FunFam" id="3.40.50.300:FF:001145">
    <property type="entry name" value="Putative dynein heavy chain"/>
    <property type="match status" value="1"/>
</dbReference>
<dbReference type="Gene3D" id="1.10.8.1220">
    <property type="match status" value="1"/>
</dbReference>
<dbReference type="GO" id="GO:0045505">
    <property type="term" value="F:dynein intermediate chain binding"/>
    <property type="evidence" value="ECO:0007669"/>
    <property type="project" value="InterPro"/>
</dbReference>
<keyword evidence="7" id="KW-0243">Dynein</keyword>
<dbReference type="InterPro" id="IPR042228">
    <property type="entry name" value="Dynein_linker_3"/>
</dbReference>
<organism evidence="15 16">
    <name type="scientific">Polypedilum vanderplanki</name>
    <name type="common">Sleeping chironomid midge</name>
    <dbReference type="NCBI Taxonomy" id="319348"/>
    <lineage>
        <taxon>Eukaryota</taxon>
        <taxon>Metazoa</taxon>
        <taxon>Ecdysozoa</taxon>
        <taxon>Arthropoda</taxon>
        <taxon>Hexapoda</taxon>
        <taxon>Insecta</taxon>
        <taxon>Pterygota</taxon>
        <taxon>Neoptera</taxon>
        <taxon>Endopterygota</taxon>
        <taxon>Diptera</taxon>
        <taxon>Nematocera</taxon>
        <taxon>Chironomoidea</taxon>
        <taxon>Chironomidae</taxon>
        <taxon>Chironominae</taxon>
        <taxon>Polypedilum</taxon>
        <taxon>Polypedilum</taxon>
    </lineage>
</organism>
<evidence type="ECO:0000256" key="1">
    <source>
        <dbReference type="ARBA" id="ARBA00004430"/>
    </source>
</evidence>
<feature type="domain" description="AAA+ ATPase" evidence="14">
    <location>
        <begin position="1520"/>
        <end position="1659"/>
    </location>
</feature>
<evidence type="ECO:0000256" key="6">
    <source>
        <dbReference type="ARBA" id="ARBA00022840"/>
    </source>
</evidence>
<name>A0A9J6CKB9_POLVA</name>
<dbReference type="InterPro" id="IPR003593">
    <property type="entry name" value="AAA+_ATPase"/>
</dbReference>
<dbReference type="Pfam" id="PF12781">
    <property type="entry name" value="AAA_9"/>
    <property type="match status" value="1"/>
</dbReference>
<dbReference type="InterPro" id="IPR004273">
    <property type="entry name" value="Dynein_heavy_D6_P-loop"/>
</dbReference>
<dbReference type="Proteomes" id="UP001107558">
    <property type="component" value="Chromosome 1"/>
</dbReference>
<evidence type="ECO:0000256" key="3">
    <source>
        <dbReference type="ARBA" id="ARBA00022490"/>
    </source>
</evidence>
<dbReference type="InterPro" id="IPR013602">
    <property type="entry name" value="Dynein_heavy_linker"/>
</dbReference>
<dbReference type="Gene3D" id="1.10.8.710">
    <property type="match status" value="1"/>
</dbReference>
<dbReference type="InterPro" id="IPR043157">
    <property type="entry name" value="Dynein_AAA1S"/>
</dbReference>
<dbReference type="Gene3D" id="3.10.490.20">
    <property type="match status" value="1"/>
</dbReference>
<dbReference type="FunFam" id="1.20.920.30:FF:000002">
    <property type="entry name" value="Dynein axonemal heavy chain 3"/>
    <property type="match status" value="1"/>
</dbReference>
<feature type="domain" description="AAA+ ATPase" evidence="14">
    <location>
        <begin position="2149"/>
        <end position="2295"/>
    </location>
</feature>
<dbReference type="Gene3D" id="1.20.920.30">
    <property type="match status" value="1"/>
</dbReference>
<accession>A0A9J6CKB9</accession>
<dbReference type="SMART" id="SM00382">
    <property type="entry name" value="AAA"/>
    <property type="match status" value="2"/>
</dbReference>
<dbReference type="Gene3D" id="3.20.180.20">
    <property type="entry name" value="Dynein heavy chain, N-terminal domain 2"/>
    <property type="match status" value="1"/>
</dbReference>
<dbReference type="Pfam" id="PF12777">
    <property type="entry name" value="MT"/>
    <property type="match status" value="1"/>
</dbReference>
<dbReference type="Gene3D" id="3.40.50.300">
    <property type="entry name" value="P-loop containing nucleotide triphosphate hydrolases"/>
    <property type="match status" value="5"/>
</dbReference>
<dbReference type="Gene3D" id="6.10.140.1060">
    <property type="match status" value="1"/>
</dbReference>
<evidence type="ECO:0000256" key="11">
    <source>
        <dbReference type="ARBA" id="ARBA00023212"/>
    </source>
</evidence>
<dbReference type="FunFam" id="1.20.140.100:FF:000004">
    <property type="entry name" value="Dynein axonemal heavy chain 6"/>
    <property type="match status" value="1"/>
</dbReference>
<dbReference type="InterPro" id="IPR041466">
    <property type="entry name" value="Dynein_AAA5_ext"/>
</dbReference>
<evidence type="ECO:0000256" key="2">
    <source>
        <dbReference type="ARBA" id="ARBA00008887"/>
    </source>
</evidence>
<dbReference type="GO" id="GO:0005874">
    <property type="term" value="C:microtubule"/>
    <property type="evidence" value="ECO:0007669"/>
    <property type="project" value="UniProtKB-KW"/>
</dbReference>
<dbReference type="Pfam" id="PF08393">
    <property type="entry name" value="DHC_N2"/>
    <property type="match status" value="1"/>
</dbReference>
<dbReference type="Pfam" id="PF18199">
    <property type="entry name" value="Dynein_C"/>
    <property type="match status" value="1"/>
</dbReference>
<dbReference type="FunFam" id="3.40.50.300:FF:001328">
    <property type="entry name" value="Dynein heavy chain 6, axonemal"/>
    <property type="match status" value="1"/>
</dbReference>
<evidence type="ECO:0000259" key="14">
    <source>
        <dbReference type="SMART" id="SM00382"/>
    </source>
</evidence>
<dbReference type="Pfam" id="PF03028">
    <property type="entry name" value="Dynein_heavy"/>
    <property type="match status" value="1"/>
</dbReference>
<dbReference type="Pfam" id="PF18198">
    <property type="entry name" value="AAA_lid_11"/>
    <property type="match status" value="1"/>
</dbReference>
<dbReference type="GO" id="GO:0030286">
    <property type="term" value="C:dynein complex"/>
    <property type="evidence" value="ECO:0007669"/>
    <property type="project" value="UniProtKB-KW"/>
</dbReference>
<keyword evidence="6" id="KW-0067">ATP-binding</keyword>
<protein>
    <recommendedName>
        <fullName evidence="14">AAA+ ATPase domain-containing protein</fullName>
    </recommendedName>
</protein>
<evidence type="ECO:0000256" key="4">
    <source>
        <dbReference type="ARBA" id="ARBA00022701"/>
    </source>
</evidence>
<dbReference type="GO" id="GO:0003341">
    <property type="term" value="P:cilium movement"/>
    <property type="evidence" value="ECO:0007669"/>
    <property type="project" value="UniProtKB-ARBA"/>
</dbReference>
<dbReference type="FunFam" id="1.10.8.720:FF:000001">
    <property type="entry name" value="dynein heavy chain 7, axonemal"/>
    <property type="match status" value="1"/>
</dbReference>
<dbReference type="FunFam" id="3.40.50.300:FF:000362">
    <property type="entry name" value="Dynein, axonemal, heavy chain 6"/>
    <property type="match status" value="1"/>
</dbReference>
<dbReference type="FunFam" id="3.20.180.20:FF:000003">
    <property type="entry name" value="Dynein heavy chain 12, axonemal"/>
    <property type="match status" value="1"/>
</dbReference>